<evidence type="ECO:0000256" key="1">
    <source>
        <dbReference type="SAM" id="MobiDB-lite"/>
    </source>
</evidence>
<keyword evidence="2" id="KW-0472">Membrane</keyword>
<protein>
    <recommendedName>
        <fullName evidence="3">DUF4015 domain-containing protein</fullName>
    </recommendedName>
</protein>
<feature type="transmembrane region" description="Helical" evidence="2">
    <location>
        <begin position="12"/>
        <end position="31"/>
    </location>
</feature>
<reference evidence="5" key="1">
    <citation type="journal article" date="2018" name="MSphere">
        <title>Fusobacterium Genomics Using MinION and Illumina Sequencing Enables Genome Completion and Correction.</title>
        <authorList>
            <person name="Todd S.M."/>
            <person name="Settlage R.E."/>
            <person name="Lahmers K.K."/>
            <person name="Slade D.J."/>
        </authorList>
    </citation>
    <scope>NUCLEOTIDE SEQUENCE [LARGE SCALE GENOMIC DNA]</scope>
    <source>
        <strain evidence="5">ATCC 27725</strain>
    </source>
</reference>
<dbReference type="EMBL" id="CP028103">
    <property type="protein sequence ID" value="AVQ31456.1"/>
    <property type="molecule type" value="Genomic_DNA"/>
</dbReference>
<dbReference type="GeneID" id="77468244"/>
<evidence type="ECO:0000256" key="2">
    <source>
        <dbReference type="SAM" id="Phobius"/>
    </source>
</evidence>
<gene>
    <name evidence="4" type="ORF">C4N18_09580</name>
</gene>
<dbReference type="InterPro" id="IPR017853">
    <property type="entry name" value="GH"/>
</dbReference>
<name>A0ABN5JK61_FUSVA</name>
<keyword evidence="2" id="KW-1133">Transmembrane helix</keyword>
<dbReference type="Pfam" id="PF13200">
    <property type="entry name" value="DUF4015"/>
    <property type="match status" value="1"/>
</dbReference>
<feature type="region of interest" description="Disordered" evidence="1">
    <location>
        <begin position="554"/>
        <end position="589"/>
    </location>
</feature>
<dbReference type="RefSeq" id="WP_005947580.1">
    <property type="nucleotide sequence ID" value="NZ_CP028103.1"/>
</dbReference>
<feature type="domain" description="DUF4015" evidence="3">
    <location>
        <begin position="235"/>
        <end position="553"/>
    </location>
</feature>
<evidence type="ECO:0000313" key="5">
    <source>
        <dbReference type="Proteomes" id="UP000241238"/>
    </source>
</evidence>
<evidence type="ECO:0000313" key="4">
    <source>
        <dbReference type="EMBL" id="AVQ31456.1"/>
    </source>
</evidence>
<keyword evidence="5" id="KW-1185">Reference proteome</keyword>
<dbReference type="InterPro" id="IPR025275">
    <property type="entry name" value="DUF4015"/>
</dbReference>
<dbReference type="Proteomes" id="UP000241238">
    <property type="component" value="Chromosome"/>
</dbReference>
<evidence type="ECO:0000259" key="3">
    <source>
        <dbReference type="Pfam" id="PF13200"/>
    </source>
</evidence>
<sequence>MKHKRTKQQIWFIRKVLFSIFCYIVFLIATVDITKGMSLGEQIVPSEKAEMEKLVKEDVKKVEKEIDDKKVDDKEVDVKNDEKQKNEKITEENEKLSIVKEVENTEKSSEAVKEKYKYAKGNIRIFKDTKITPKAEDNIKIGTRVEVLEVKKVEKVKEKTVKKPDGKTEVQKTTTVENWEKISYYKNREKRTGWIKNNQLADSLKATLPKEWKNLDFSPIEKKNYPENKRREVRGIYVTSSSAALTKRVDDLIALSKRTKINAFVIDVKEDDGTLLFKMEAGEKYNPNANRRSPIKDINKFMKKLKDNNIYTIARVVSFKDPTYAKANPDKAIITKATGKPFTNSDGVIWVSPHDRYLWEYNIAVAKEAALAGFDEIQFDYVRFPASNGGKLDKELDYRNPNKESKPETIQKYLQYARKELEPLGVYIAADVYGQVGSLPDDMALGQHWESVSNVVDYICPMIYPSHYGKGVYGLPVPDAEPYKTVYRSTQDSMNRNANIDTPAMIRPWIQAFTARWVKGYIVYGPEQIELQVKALKDLGINEYILWSPTNKYRIEKDSPSGKKTEAAKTTEAGKKSDGAKKTEEVKKP</sequence>
<organism evidence="4 5">
    <name type="scientific">Fusobacterium varium ATCC 27725</name>
    <dbReference type="NCBI Taxonomy" id="469618"/>
    <lineage>
        <taxon>Bacteria</taxon>
        <taxon>Fusobacteriati</taxon>
        <taxon>Fusobacteriota</taxon>
        <taxon>Fusobacteriia</taxon>
        <taxon>Fusobacteriales</taxon>
        <taxon>Fusobacteriaceae</taxon>
        <taxon>Fusobacterium</taxon>
    </lineage>
</organism>
<proteinExistence type="predicted"/>
<dbReference type="SUPFAM" id="SSF51445">
    <property type="entry name" value="(Trans)glycosidases"/>
    <property type="match status" value="1"/>
</dbReference>
<accession>A0ABN5JK61</accession>
<keyword evidence="2" id="KW-0812">Transmembrane</keyword>